<evidence type="ECO:0000313" key="1">
    <source>
        <dbReference type="EMBL" id="CAA6824128.1"/>
    </source>
</evidence>
<accession>A0A6S6U7N3</accession>
<dbReference type="AlphaFoldDB" id="A0A6S6U7N3"/>
<protein>
    <recommendedName>
        <fullName evidence="2">DUF4136 domain-containing protein</fullName>
    </recommendedName>
</protein>
<evidence type="ECO:0008006" key="2">
    <source>
        <dbReference type="Google" id="ProtNLM"/>
    </source>
</evidence>
<organism evidence="1">
    <name type="scientific">uncultured Sulfurovum sp</name>
    <dbReference type="NCBI Taxonomy" id="269237"/>
    <lineage>
        <taxon>Bacteria</taxon>
        <taxon>Pseudomonadati</taxon>
        <taxon>Campylobacterota</taxon>
        <taxon>Epsilonproteobacteria</taxon>
        <taxon>Campylobacterales</taxon>
        <taxon>Sulfurovaceae</taxon>
        <taxon>Sulfurovum</taxon>
        <taxon>environmental samples</taxon>
    </lineage>
</organism>
<name>A0A6S6U7N3_9BACT</name>
<sequence length="218" mass="24872">MKRILLLILLSISMLIFTTGCSITPKYKVTIDAITANNVAFAPSTYDIKALDQNKNSSGLIFQENIGKLARVLQQKGYIRNHTGQTAKQTIYFDYGLEKVNEETQTYAEPNISFHMGYGHGYRYGGYYSPFFYPYYGTGFGGAYSTYRKTYVYYNRYVTLLAKNELNQELWRVDVSSVGESKNLRKIIPILIEATEPYLGSNTPEPVQIIIRDGVQKR</sequence>
<gene>
    <name evidence="1" type="ORF">HELGO_WM56460</name>
</gene>
<dbReference type="EMBL" id="CACVAZ010000173">
    <property type="protein sequence ID" value="CAA6824128.1"/>
    <property type="molecule type" value="Genomic_DNA"/>
</dbReference>
<dbReference type="PROSITE" id="PS51257">
    <property type="entry name" value="PROKAR_LIPOPROTEIN"/>
    <property type="match status" value="1"/>
</dbReference>
<reference evidence="1" key="1">
    <citation type="submission" date="2020-01" db="EMBL/GenBank/DDBJ databases">
        <authorList>
            <person name="Meier V. D."/>
            <person name="Meier V D."/>
        </authorList>
    </citation>
    <scope>NUCLEOTIDE SEQUENCE</scope>
    <source>
        <strain evidence="1">HLG_WM_MAG_02</strain>
    </source>
</reference>
<proteinExistence type="predicted"/>